<evidence type="ECO:0000313" key="2">
    <source>
        <dbReference type="EMBL" id="KAF6312441.1"/>
    </source>
</evidence>
<dbReference type="AlphaFoldDB" id="A0A7J7UI28"/>
<sequence>MVAALFGCWFRVGGARSAVAGPVISVRPLTTRSAMASQGHEGEHPSVTLFRQYLRIRTVHPKPDYGGTWPCGDCADLARHQPQTLLPCAQLPHGCGTCLQGTLES</sequence>
<feature type="chain" id="PRO_5029657757" evidence="1">
    <location>
        <begin position="16"/>
        <end position="105"/>
    </location>
</feature>
<keyword evidence="1" id="KW-0732">Signal</keyword>
<name>A0A7J7UI28_RHIFE</name>
<organism evidence="2 3">
    <name type="scientific">Rhinolophus ferrumequinum</name>
    <name type="common">Greater horseshoe bat</name>
    <dbReference type="NCBI Taxonomy" id="59479"/>
    <lineage>
        <taxon>Eukaryota</taxon>
        <taxon>Metazoa</taxon>
        <taxon>Chordata</taxon>
        <taxon>Craniata</taxon>
        <taxon>Vertebrata</taxon>
        <taxon>Euteleostomi</taxon>
        <taxon>Mammalia</taxon>
        <taxon>Eutheria</taxon>
        <taxon>Laurasiatheria</taxon>
        <taxon>Chiroptera</taxon>
        <taxon>Yinpterochiroptera</taxon>
        <taxon>Rhinolophoidea</taxon>
        <taxon>Rhinolophidae</taxon>
        <taxon>Rhinolophinae</taxon>
        <taxon>Rhinolophus</taxon>
    </lineage>
</organism>
<dbReference type="Proteomes" id="UP000585614">
    <property type="component" value="Unassembled WGS sequence"/>
</dbReference>
<dbReference type="EMBL" id="JACAGC010000016">
    <property type="protein sequence ID" value="KAF6312441.1"/>
    <property type="molecule type" value="Genomic_DNA"/>
</dbReference>
<reference evidence="2 3" key="1">
    <citation type="journal article" date="2020" name="Nature">
        <title>Six reference-quality genomes reveal evolution of bat adaptations.</title>
        <authorList>
            <person name="Jebb D."/>
            <person name="Huang Z."/>
            <person name="Pippel M."/>
            <person name="Hughes G.M."/>
            <person name="Lavrichenko K."/>
            <person name="Devanna P."/>
            <person name="Winkler S."/>
            <person name="Jermiin L.S."/>
            <person name="Skirmuntt E.C."/>
            <person name="Katzourakis A."/>
            <person name="Burkitt-Gray L."/>
            <person name="Ray D.A."/>
            <person name="Sullivan K.A.M."/>
            <person name="Roscito J.G."/>
            <person name="Kirilenko B.M."/>
            <person name="Davalos L.M."/>
            <person name="Corthals A.P."/>
            <person name="Power M.L."/>
            <person name="Jones G."/>
            <person name="Ransome R.D."/>
            <person name="Dechmann D.K.N."/>
            <person name="Locatelli A.G."/>
            <person name="Puechmaille S.J."/>
            <person name="Fedrigo O."/>
            <person name="Jarvis E.D."/>
            <person name="Hiller M."/>
            <person name="Vernes S.C."/>
            <person name="Myers E.W."/>
            <person name="Teeling E.C."/>
        </authorList>
    </citation>
    <scope>NUCLEOTIDE SEQUENCE [LARGE SCALE GENOMIC DNA]</scope>
    <source>
        <strain evidence="2">MRhiFer1</strain>
        <tissue evidence="2">Lung</tissue>
    </source>
</reference>
<proteinExistence type="predicted"/>
<protein>
    <submittedName>
        <fullName evidence="2">Aminoacylase 1</fullName>
    </submittedName>
</protein>
<accession>A0A7J7UI28</accession>
<gene>
    <name evidence="2" type="ORF">mRhiFer1_000272</name>
</gene>
<comment type="caution">
    <text evidence="2">The sequence shown here is derived from an EMBL/GenBank/DDBJ whole genome shotgun (WGS) entry which is preliminary data.</text>
</comment>
<evidence type="ECO:0000313" key="3">
    <source>
        <dbReference type="Proteomes" id="UP000585614"/>
    </source>
</evidence>
<evidence type="ECO:0000256" key="1">
    <source>
        <dbReference type="SAM" id="SignalP"/>
    </source>
</evidence>
<feature type="signal peptide" evidence="1">
    <location>
        <begin position="1"/>
        <end position="15"/>
    </location>
</feature>